<accession>A0A0D5LPM8</accession>
<dbReference type="KEGG" id="mey:TM49_11665"/>
<dbReference type="SMART" id="SM00849">
    <property type="entry name" value="Lactamase_B"/>
    <property type="match status" value="1"/>
</dbReference>
<dbReference type="HOGENOM" id="CLU_048478_2_1_5"/>
<dbReference type="InterPro" id="IPR050662">
    <property type="entry name" value="Sec-metab_biosynth-thioest"/>
</dbReference>
<reference evidence="2 3" key="1">
    <citation type="journal article" date="2015" name="Genome Announc.">
        <title>Complete genome sequence of Martelella endophytica YC6887, which has antifungal activity associated with a halophyte.</title>
        <authorList>
            <person name="Khan A."/>
            <person name="Khan H."/>
            <person name="Chung E.J."/>
            <person name="Hossain M.T."/>
            <person name="Chung Y.R."/>
        </authorList>
    </citation>
    <scope>NUCLEOTIDE SEQUENCE [LARGE SCALE GENOMIC DNA]</scope>
    <source>
        <strain evidence="2">YC6887</strain>
    </source>
</reference>
<protein>
    <submittedName>
        <fullName evidence="2">Beta-lactamase</fullName>
    </submittedName>
</protein>
<dbReference type="RefSeq" id="WP_045681436.1">
    <property type="nucleotide sequence ID" value="NZ_CP010803.1"/>
</dbReference>
<dbReference type="PATRIC" id="fig|1486262.3.peg.2412"/>
<dbReference type="EMBL" id="CP010803">
    <property type="protein sequence ID" value="AJY46184.1"/>
    <property type="molecule type" value="Genomic_DNA"/>
</dbReference>
<dbReference type="AlphaFoldDB" id="A0A0D5LPM8"/>
<dbReference type="Gene3D" id="3.60.15.10">
    <property type="entry name" value="Ribonuclease Z/Hydroxyacylglutathione hydrolase-like"/>
    <property type="match status" value="1"/>
</dbReference>
<dbReference type="STRING" id="1486262.TM49_11665"/>
<dbReference type="OrthoDB" id="9788263at2"/>
<evidence type="ECO:0000313" key="2">
    <source>
        <dbReference type="EMBL" id="AJY46184.1"/>
    </source>
</evidence>
<organism evidence="2 3">
    <name type="scientific">Martelella endophytica</name>
    <dbReference type="NCBI Taxonomy" id="1486262"/>
    <lineage>
        <taxon>Bacteria</taxon>
        <taxon>Pseudomonadati</taxon>
        <taxon>Pseudomonadota</taxon>
        <taxon>Alphaproteobacteria</taxon>
        <taxon>Hyphomicrobiales</taxon>
        <taxon>Aurantimonadaceae</taxon>
        <taxon>Martelella</taxon>
    </lineage>
</organism>
<dbReference type="Gene3D" id="1.10.10.10">
    <property type="entry name" value="Winged helix-like DNA-binding domain superfamily/Winged helix DNA-binding domain"/>
    <property type="match status" value="1"/>
</dbReference>
<dbReference type="InterPro" id="IPR041516">
    <property type="entry name" value="LACTB2_WH"/>
</dbReference>
<dbReference type="InterPro" id="IPR001279">
    <property type="entry name" value="Metallo-B-lactamas"/>
</dbReference>
<dbReference type="InterPro" id="IPR036388">
    <property type="entry name" value="WH-like_DNA-bd_sf"/>
</dbReference>
<dbReference type="Pfam" id="PF00753">
    <property type="entry name" value="Lactamase_B"/>
    <property type="match status" value="1"/>
</dbReference>
<proteinExistence type="predicted"/>
<dbReference type="Pfam" id="PF17778">
    <property type="entry name" value="WHD_BLACT"/>
    <property type="match status" value="1"/>
</dbReference>
<dbReference type="PANTHER" id="PTHR23131">
    <property type="entry name" value="ENDORIBONUCLEASE LACTB2"/>
    <property type="match status" value="1"/>
</dbReference>
<name>A0A0D5LPM8_MAREN</name>
<evidence type="ECO:0000259" key="1">
    <source>
        <dbReference type="SMART" id="SM00849"/>
    </source>
</evidence>
<dbReference type="InterPro" id="IPR036866">
    <property type="entry name" value="RibonucZ/Hydroxyglut_hydro"/>
</dbReference>
<dbReference type="CDD" id="cd16278">
    <property type="entry name" value="metallo-hydrolase-like_MBL-fold"/>
    <property type="match status" value="1"/>
</dbReference>
<dbReference type="Proteomes" id="UP000032611">
    <property type="component" value="Chromosome"/>
</dbReference>
<feature type="domain" description="Metallo-beta-lactamase" evidence="1">
    <location>
        <begin position="39"/>
        <end position="215"/>
    </location>
</feature>
<keyword evidence="3" id="KW-1185">Reference proteome</keyword>
<gene>
    <name evidence="2" type="ORF">TM49_11665</name>
</gene>
<evidence type="ECO:0000313" key="3">
    <source>
        <dbReference type="Proteomes" id="UP000032611"/>
    </source>
</evidence>
<sequence>MAEPDFDRDFDPSYGTPVRITDGLYRLTAENPSPFTFAGTNGYLLGERDLVIVDPGPDLPGHLDHWLKAIDGRRVAAIAITHTHLDHTPLAHRLKAETGAPIAGFGPHQPARPLHAGETNPFAESGDMALTPDIILADGDRLAAGERVLEAVHTPGHTANHLAFALAGTPYLLSGDHVMGWSTTIVSPPDGSMRDYMASLEKLLQRPETIYLPGHGGPVTGAHGFVRGIRSHRRMRERAILARLAAGDETIEAMVKVIYRTTSETLHGAAALSVLAHIEDLVERGKVETDGPALLKGHYRLPRT</sequence>
<dbReference type="PANTHER" id="PTHR23131:SF0">
    <property type="entry name" value="ENDORIBONUCLEASE LACTB2"/>
    <property type="match status" value="1"/>
</dbReference>
<dbReference type="SUPFAM" id="SSF56281">
    <property type="entry name" value="Metallo-hydrolase/oxidoreductase"/>
    <property type="match status" value="1"/>
</dbReference>